<accession>A0AAV4STJ8</accession>
<dbReference type="GO" id="GO:0016491">
    <property type="term" value="F:oxidoreductase activity"/>
    <property type="evidence" value="ECO:0007669"/>
    <property type="project" value="UniProtKB-KW"/>
</dbReference>
<feature type="domain" description="Ketoreductase (KR)" evidence="10">
    <location>
        <begin position="22"/>
        <end position="111"/>
    </location>
</feature>
<dbReference type="EMBL" id="BPLQ01008490">
    <property type="protein sequence ID" value="GIY37678.1"/>
    <property type="molecule type" value="Genomic_DNA"/>
</dbReference>
<evidence type="ECO:0000256" key="9">
    <source>
        <dbReference type="SAM" id="Phobius"/>
    </source>
</evidence>
<gene>
    <name evidence="11" type="primary">Fasn</name>
    <name evidence="11" type="ORF">CDAR_455691</name>
</gene>
<keyword evidence="5" id="KW-0560">Oxidoreductase</keyword>
<dbReference type="Gene3D" id="3.40.50.720">
    <property type="entry name" value="NAD(P)-binding Rossmann-like Domain"/>
    <property type="match status" value="1"/>
</dbReference>
<dbReference type="PANTHER" id="PTHR43775:SF7">
    <property type="entry name" value="FATTY ACID SYNTHASE"/>
    <property type="match status" value="1"/>
</dbReference>
<keyword evidence="7" id="KW-0275">Fatty acid biosynthesis</keyword>
<reference evidence="11 12" key="1">
    <citation type="submission" date="2021-06" db="EMBL/GenBank/DDBJ databases">
        <title>Caerostris darwini draft genome.</title>
        <authorList>
            <person name="Kono N."/>
            <person name="Arakawa K."/>
        </authorList>
    </citation>
    <scope>NUCLEOTIDE SEQUENCE [LARGE SCALE GENOMIC DNA]</scope>
</reference>
<sequence>MGQVLPTMKPIIHRTYFRNELMYIIVGGLGGLGLELTRWLLGRGADRIILTSRTGPKTPYHHWCLRRWKEQGADDQVSTLNVTDRAQAEQLLHDAVLSAPVKGIFNVTMVGNLFAASE</sequence>
<evidence type="ECO:0000313" key="11">
    <source>
        <dbReference type="EMBL" id="GIY37678.1"/>
    </source>
</evidence>
<keyword evidence="9" id="KW-0812">Transmembrane</keyword>
<dbReference type="InterPro" id="IPR013968">
    <property type="entry name" value="PKS_KR"/>
</dbReference>
<keyword evidence="4" id="KW-0521">NADP</keyword>
<evidence type="ECO:0000256" key="2">
    <source>
        <dbReference type="ARBA" id="ARBA00022516"/>
    </source>
</evidence>
<dbReference type="InterPro" id="IPR036291">
    <property type="entry name" value="NAD(P)-bd_dom_sf"/>
</dbReference>
<evidence type="ECO:0000256" key="3">
    <source>
        <dbReference type="ARBA" id="ARBA00022832"/>
    </source>
</evidence>
<evidence type="ECO:0000256" key="1">
    <source>
        <dbReference type="ARBA" id="ARBA00022450"/>
    </source>
</evidence>
<dbReference type="InterPro" id="IPR050091">
    <property type="entry name" value="PKS_NRPS_Biosynth_Enz"/>
</dbReference>
<comment type="caution">
    <text evidence="11">The sequence shown here is derived from an EMBL/GenBank/DDBJ whole genome shotgun (WGS) entry which is preliminary data.</text>
</comment>
<dbReference type="GO" id="GO:0004312">
    <property type="term" value="F:fatty acid synthase activity"/>
    <property type="evidence" value="ECO:0007669"/>
    <property type="project" value="TreeGrafter"/>
</dbReference>
<evidence type="ECO:0000313" key="12">
    <source>
        <dbReference type="Proteomes" id="UP001054837"/>
    </source>
</evidence>
<keyword evidence="6" id="KW-0443">Lipid metabolism</keyword>
<organism evidence="11 12">
    <name type="scientific">Caerostris darwini</name>
    <dbReference type="NCBI Taxonomy" id="1538125"/>
    <lineage>
        <taxon>Eukaryota</taxon>
        <taxon>Metazoa</taxon>
        <taxon>Ecdysozoa</taxon>
        <taxon>Arthropoda</taxon>
        <taxon>Chelicerata</taxon>
        <taxon>Arachnida</taxon>
        <taxon>Araneae</taxon>
        <taxon>Araneomorphae</taxon>
        <taxon>Entelegynae</taxon>
        <taxon>Araneoidea</taxon>
        <taxon>Araneidae</taxon>
        <taxon>Caerostris</taxon>
    </lineage>
</organism>
<keyword evidence="1" id="KW-0596">Phosphopantetheine</keyword>
<keyword evidence="3" id="KW-0276">Fatty acid metabolism</keyword>
<dbReference type="PANTHER" id="PTHR43775">
    <property type="entry name" value="FATTY ACID SYNTHASE"/>
    <property type="match status" value="1"/>
</dbReference>
<evidence type="ECO:0000256" key="8">
    <source>
        <dbReference type="ARBA" id="ARBA00023268"/>
    </source>
</evidence>
<keyword evidence="12" id="KW-1185">Reference proteome</keyword>
<evidence type="ECO:0000256" key="5">
    <source>
        <dbReference type="ARBA" id="ARBA00023002"/>
    </source>
</evidence>
<proteinExistence type="predicted"/>
<protein>
    <submittedName>
        <fullName evidence="11">Fatty acid synthase</fullName>
    </submittedName>
</protein>
<evidence type="ECO:0000256" key="4">
    <source>
        <dbReference type="ARBA" id="ARBA00022857"/>
    </source>
</evidence>
<dbReference type="GO" id="GO:0006633">
    <property type="term" value="P:fatty acid biosynthetic process"/>
    <property type="evidence" value="ECO:0007669"/>
    <property type="project" value="UniProtKB-KW"/>
</dbReference>
<dbReference type="Proteomes" id="UP001054837">
    <property type="component" value="Unassembled WGS sequence"/>
</dbReference>
<keyword evidence="9" id="KW-1133">Transmembrane helix</keyword>
<evidence type="ECO:0000259" key="10">
    <source>
        <dbReference type="Pfam" id="PF08659"/>
    </source>
</evidence>
<evidence type="ECO:0000256" key="7">
    <source>
        <dbReference type="ARBA" id="ARBA00023160"/>
    </source>
</evidence>
<feature type="transmembrane region" description="Helical" evidence="9">
    <location>
        <begin position="21"/>
        <end position="41"/>
    </location>
</feature>
<dbReference type="SUPFAM" id="SSF51735">
    <property type="entry name" value="NAD(P)-binding Rossmann-fold domains"/>
    <property type="match status" value="1"/>
</dbReference>
<keyword evidence="2" id="KW-0444">Lipid biosynthesis</keyword>
<keyword evidence="9" id="KW-0472">Membrane</keyword>
<keyword evidence="8" id="KW-0511">Multifunctional enzyme</keyword>
<evidence type="ECO:0000256" key="6">
    <source>
        <dbReference type="ARBA" id="ARBA00023098"/>
    </source>
</evidence>
<name>A0AAV4STJ8_9ARAC</name>
<dbReference type="Pfam" id="PF08659">
    <property type="entry name" value="KR"/>
    <property type="match status" value="1"/>
</dbReference>
<dbReference type="AlphaFoldDB" id="A0AAV4STJ8"/>